<dbReference type="EMBL" id="JAGQLM010000089">
    <property type="protein sequence ID" value="MCA9375121.1"/>
    <property type="molecule type" value="Genomic_DNA"/>
</dbReference>
<name>A0A955KWM0_9BACT</name>
<evidence type="ECO:0000313" key="1">
    <source>
        <dbReference type="EMBL" id="MCA9375121.1"/>
    </source>
</evidence>
<reference evidence="1" key="2">
    <citation type="journal article" date="2021" name="Microbiome">
        <title>Successional dynamics and alternative stable states in a saline activated sludge microbial community over 9 years.</title>
        <authorList>
            <person name="Wang Y."/>
            <person name="Ye J."/>
            <person name="Ju F."/>
            <person name="Liu L."/>
            <person name="Boyd J.A."/>
            <person name="Deng Y."/>
            <person name="Parks D.H."/>
            <person name="Jiang X."/>
            <person name="Yin X."/>
            <person name="Woodcroft B.J."/>
            <person name="Tyson G.W."/>
            <person name="Hugenholtz P."/>
            <person name="Polz M.F."/>
            <person name="Zhang T."/>
        </authorList>
    </citation>
    <scope>NUCLEOTIDE SEQUENCE</scope>
    <source>
        <strain evidence="1">HKST-UBA16</strain>
    </source>
</reference>
<dbReference type="AlphaFoldDB" id="A0A955KWM0"/>
<accession>A0A955KWM0</accession>
<gene>
    <name evidence="1" type="ORF">KC622_02210</name>
</gene>
<reference evidence="1" key="1">
    <citation type="submission" date="2020-04" db="EMBL/GenBank/DDBJ databases">
        <authorList>
            <person name="Zhang T."/>
        </authorList>
    </citation>
    <scope>NUCLEOTIDE SEQUENCE</scope>
    <source>
        <strain evidence="1">HKST-UBA16</strain>
    </source>
</reference>
<organism evidence="1 2">
    <name type="scientific">Candidatus Dojkabacteria bacterium</name>
    <dbReference type="NCBI Taxonomy" id="2099670"/>
    <lineage>
        <taxon>Bacteria</taxon>
        <taxon>Candidatus Dojkabacteria</taxon>
    </lineage>
</organism>
<proteinExistence type="predicted"/>
<dbReference type="Proteomes" id="UP000748332">
    <property type="component" value="Unassembled WGS sequence"/>
</dbReference>
<comment type="caution">
    <text evidence="1">The sequence shown here is derived from an EMBL/GenBank/DDBJ whole genome shotgun (WGS) entry which is preliminary data.</text>
</comment>
<sequence length="102" mass="11026">MHGGSKDADIVSPGVIHSEAALVIHDGGMRVIIPAVMYVEESNWSDQTYPVVIEQDTKDGIDGHYFLVRKASPDATPTIVVDGTPQEYGWIDADVLMVSAQT</sequence>
<protein>
    <submittedName>
        <fullName evidence="1">Uncharacterized protein</fullName>
    </submittedName>
</protein>
<evidence type="ECO:0000313" key="2">
    <source>
        <dbReference type="Proteomes" id="UP000748332"/>
    </source>
</evidence>